<gene>
    <name evidence="1" type="ORF">J2851_003026</name>
</gene>
<accession>A0ABS4SMD4</accession>
<dbReference type="EMBL" id="JAGINP010000010">
    <property type="protein sequence ID" value="MBP2293243.1"/>
    <property type="molecule type" value="Genomic_DNA"/>
</dbReference>
<dbReference type="Gene3D" id="2.40.128.260">
    <property type="entry name" value="Type IV secretion system, VirB10/TraB/TrbI"/>
    <property type="match status" value="1"/>
</dbReference>
<dbReference type="InterPro" id="IPR042217">
    <property type="entry name" value="T4SS_VirB10/TrbI"/>
</dbReference>
<evidence type="ECO:0008006" key="3">
    <source>
        <dbReference type="Google" id="ProtNLM"/>
    </source>
</evidence>
<dbReference type="Proteomes" id="UP000781958">
    <property type="component" value="Unassembled WGS sequence"/>
</dbReference>
<protein>
    <recommendedName>
        <fullName evidence="3">Transposase</fullName>
    </recommendedName>
</protein>
<sequence length="41" mass="4565">MRKNQGELVSVFVARDLDVSTVYRVQPTASPPLPLTPGRLR</sequence>
<dbReference type="RefSeq" id="WP_281416032.1">
    <property type="nucleotide sequence ID" value="NZ_JAGINP010000010.1"/>
</dbReference>
<reference evidence="1 2" key="1">
    <citation type="submission" date="2021-03" db="EMBL/GenBank/DDBJ databases">
        <title>Genomic Encyclopedia of Type Strains, Phase III (KMG-III): the genomes of soil and plant-associated and newly described type strains.</title>
        <authorList>
            <person name="Whitman W."/>
        </authorList>
    </citation>
    <scope>NUCLEOTIDE SEQUENCE [LARGE SCALE GENOMIC DNA]</scope>
    <source>
        <strain evidence="1 2">IMMIB AFH-6</strain>
    </source>
</reference>
<evidence type="ECO:0000313" key="1">
    <source>
        <dbReference type="EMBL" id="MBP2293243.1"/>
    </source>
</evidence>
<evidence type="ECO:0000313" key="2">
    <source>
        <dbReference type="Proteomes" id="UP000781958"/>
    </source>
</evidence>
<comment type="caution">
    <text evidence="1">The sequence shown here is derived from an EMBL/GenBank/DDBJ whole genome shotgun (WGS) entry which is preliminary data.</text>
</comment>
<keyword evidence="2" id="KW-1185">Reference proteome</keyword>
<name>A0ABS4SMD4_9PROT</name>
<organism evidence="1 2">
    <name type="scientific">Azospirillum rugosum</name>
    <dbReference type="NCBI Taxonomy" id="416170"/>
    <lineage>
        <taxon>Bacteria</taxon>
        <taxon>Pseudomonadati</taxon>
        <taxon>Pseudomonadota</taxon>
        <taxon>Alphaproteobacteria</taxon>
        <taxon>Rhodospirillales</taxon>
        <taxon>Azospirillaceae</taxon>
        <taxon>Azospirillum</taxon>
    </lineage>
</organism>
<proteinExistence type="predicted"/>